<dbReference type="InterPro" id="IPR025500">
    <property type="entry name" value="DUF4390"/>
</dbReference>
<dbReference type="HOGENOM" id="CLU_1330194_0_0_6"/>
<evidence type="ECO:0000313" key="1">
    <source>
        <dbReference type="EMBL" id="ABQ13188.1"/>
    </source>
</evidence>
<organism evidence="1 2">
    <name type="scientific">Dichelobacter nodosus (strain VCS1703A)</name>
    <dbReference type="NCBI Taxonomy" id="246195"/>
    <lineage>
        <taxon>Bacteria</taxon>
        <taxon>Pseudomonadati</taxon>
        <taxon>Pseudomonadota</taxon>
        <taxon>Gammaproteobacteria</taxon>
        <taxon>Cardiobacteriales</taxon>
        <taxon>Cardiobacteriaceae</taxon>
        <taxon>Dichelobacter</taxon>
    </lineage>
</organism>
<dbReference type="OrthoDB" id="6198507at2"/>
<dbReference type="EMBL" id="CP000513">
    <property type="protein sequence ID" value="ABQ13188.1"/>
    <property type="molecule type" value="Genomic_DNA"/>
</dbReference>
<dbReference type="AlphaFoldDB" id="A5EWK4"/>
<dbReference type="STRING" id="246195.DNO_0159"/>
<accession>A5EWK4</accession>
<gene>
    <name evidence="1" type="ordered locus">DNO_0159</name>
</gene>
<dbReference type="KEGG" id="dno:DNO_0159"/>
<name>A5EWK4_DICNV</name>
<keyword evidence="2" id="KW-1185">Reference proteome</keyword>
<evidence type="ECO:0008006" key="3">
    <source>
        <dbReference type="Google" id="ProtNLM"/>
    </source>
</evidence>
<dbReference type="Pfam" id="PF14334">
    <property type="entry name" value="DUF4390"/>
    <property type="match status" value="1"/>
</dbReference>
<dbReference type="RefSeq" id="WP_011927910.1">
    <property type="nucleotide sequence ID" value="NC_009446.1"/>
</dbReference>
<proteinExistence type="predicted"/>
<dbReference type="Proteomes" id="UP000000248">
    <property type="component" value="Chromosome"/>
</dbReference>
<reference evidence="1 2" key="1">
    <citation type="journal article" date="2007" name="Nat. Biotechnol.">
        <title>Genome sequence and identification of candidate vaccine antigens from the animal pathogen Dichelobacter nodosus.</title>
        <authorList>
            <person name="Myers G.S."/>
            <person name="Parker D."/>
            <person name="Al-Hasani K."/>
            <person name="Kennan R.M."/>
            <person name="Seemann T."/>
            <person name="Ren Q."/>
            <person name="Badger J.H."/>
            <person name="Selengut J.D."/>
            <person name="Deboy R.T."/>
            <person name="Tettelin H."/>
            <person name="Boyce J.D."/>
            <person name="McCarl V.P."/>
            <person name="Han X."/>
            <person name="Nelson W.C."/>
            <person name="Madupu R."/>
            <person name="Mohamoud Y."/>
            <person name="Holley T."/>
            <person name="Fedorova N."/>
            <person name="Khouri H."/>
            <person name="Bottomley S.P."/>
            <person name="Whittington R.J."/>
            <person name="Adler B."/>
            <person name="Songer J.G."/>
            <person name="Rood J.I."/>
            <person name="Paulsen I.T."/>
        </authorList>
    </citation>
    <scope>NUCLEOTIDE SEQUENCE [LARGE SCALE GENOMIC DNA]</scope>
    <source>
        <strain evidence="1 2">VCS1703A</strain>
    </source>
</reference>
<sequence>MNLYHRIDAAAIFIKNCIIKSIHHVKTLTARFCLPMIFVSLCSVYCINVNAKTTIVSGACSLQSEQWYIQLNSMVTLGAEPIKALKNGITLYFAYEIEFYNGWFGDNKRITHQLRLRYNHISQSYVLTDPITLAEQQFPTINSALAAMGSVDRLPLITAQLLTPDVDYRIRARFTLQSDKLPVSLRLTALINDDWDVNSAWWYCAP</sequence>
<protein>
    <recommendedName>
        <fullName evidence="3">DUF4390 domain-containing protein</fullName>
    </recommendedName>
</protein>
<evidence type="ECO:0000313" key="2">
    <source>
        <dbReference type="Proteomes" id="UP000000248"/>
    </source>
</evidence>